<evidence type="ECO:0000256" key="1">
    <source>
        <dbReference type="SAM" id="MobiDB-lite"/>
    </source>
</evidence>
<feature type="region of interest" description="Disordered" evidence="1">
    <location>
        <begin position="51"/>
        <end position="72"/>
    </location>
</feature>
<proteinExistence type="predicted"/>
<evidence type="ECO:0000313" key="2">
    <source>
        <dbReference type="EMBL" id="KAL3633643.1"/>
    </source>
</evidence>
<accession>A0ABD3CUH4</accession>
<gene>
    <name evidence="2" type="ORF">CASFOL_022405</name>
</gene>
<organism evidence="2 3">
    <name type="scientific">Castilleja foliolosa</name>
    <dbReference type="NCBI Taxonomy" id="1961234"/>
    <lineage>
        <taxon>Eukaryota</taxon>
        <taxon>Viridiplantae</taxon>
        <taxon>Streptophyta</taxon>
        <taxon>Embryophyta</taxon>
        <taxon>Tracheophyta</taxon>
        <taxon>Spermatophyta</taxon>
        <taxon>Magnoliopsida</taxon>
        <taxon>eudicotyledons</taxon>
        <taxon>Gunneridae</taxon>
        <taxon>Pentapetalae</taxon>
        <taxon>asterids</taxon>
        <taxon>lamiids</taxon>
        <taxon>Lamiales</taxon>
        <taxon>Orobanchaceae</taxon>
        <taxon>Pedicularideae</taxon>
        <taxon>Castillejinae</taxon>
        <taxon>Castilleja</taxon>
    </lineage>
</organism>
<dbReference type="AlphaFoldDB" id="A0ABD3CUH4"/>
<name>A0ABD3CUH4_9LAMI</name>
<protein>
    <submittedName>
        <fullName evidence="2">Uncharacterized protein</fullName>
    </submittedName>
</protein>
<sequence length="100" mass="11396">MTQRETGSNFCLRSRDDDEDADIKYYVKNAPFMLRYVENYAPPAELFTTPASSPHAYSDVPTKHRRGPVTRAQTKKMMEQFARHFGPHPGGPDDPPPPLF</sequence>
<comment type="caution">
    <text evidence="2">The sequence shown here is derived from an EMBL/GenBank/DDBJ whole genome shotgun (WGS) entry which is preliminary data.</text>
</comment>
<dbReference type="Proteomes" id="UP001632038">
    <property type="component" value="Unassembled WGS sequence"/>
</dbReference>
<dbReference type="EMBL" id="JAVIJP010000029">
    <property type="protein sequence ID" value="KAL3633643.1"/>
    <property type="molecule type" value="Genomic_DNA"/>
</dbReference>
<reference evidence="3" key="1">
    <citation type="journal article" date="2024" name="IScience">
        <title>Strigolactones Initiate the Formation of Haustorium-like Structures in Castilleja.</title>
        <authorList>
            <person name="Buerger M."/>
            <person name="Peterson D."/>
            <person name="Chory J."/>
        </authorList>
    </citation>
    <scope>NUCLEOTIDE SEQUENCE [LARGE SCALE GENOMIC DNA]</scope>
</reference>
<keyword evidence="3" id="KW-1185">Reference proteome</keyword>
<evidence type="ECO:0000313" key="3">
    <source>
        <dbReference type="Proteomes" id="UP001632038"/>
    </source>
</evidence>